<accession>A0A1T5CGD7</accession>
<evidence type="ECO:0000313" key="2">
    <source>
        <dbReference type="Proteomes" id="UP000190541"/>
    </source>
</evidence>
<evidence type="ECO:0000313" key="1">
    <source>
        <dbReference type="EMBL" id="SKB58517.1"/>
    </source>
</evidence>
<name>A0A1T5CGD7_9SPHI</name>
<protein>
    <submittedName>
        <fullName evidence="1">Uncharacterized protein</fullName>
    </submittedName>
</protein>
<sequence length="64" mass="7383">MLIGPHTFRDFAFKHFEYAAPPQRSLPTTPHGCLCASKALLFLFLLNTSKGTDDVVQQYFRNHW</sequence>
<proteinExistence type="predicted"/>
<dbReference type="AlphaFoldDB" id="A0A1T5CGD7"/>
<dbReference type="EMBL" id="FUYS01000004">
    <property type="protein sequence ID" value="SKB58517.1"/>
    <property type="molecule type" value="Genomic_DNA"/>
</dbReference>
<organism evidence="1 2">
    <name type="scientific">Parapedobacter luteus</name>
    <dbReference type="NCBI Taxonomy" id="623280"/>
    <lineage>
        <taxon>Bacteria</taxon>
        <taxon>Pseudomonadati</taxon>
        <taxon>Bacteroidota</taxon>
        <taxon>Sphingobacteriia</taxon>
        <taxon>Sphingobacteriales</taxon>
        <taxon>Sphingobacteriaceae</taxon>
        <taxon>Parapedobacter</taxon>
    </lineage>
</organism>
<dbReference type="Proteomes" id="UP000190541">
    <property type="component" value="Unassembled WGS sequence"/>
</dbReference>
<gene>
    <name evidence="1" type="ORF">SAMN05660226_02214</name>
</gene>
<dbReference type="STRING" id="623280.SAMN05660226_02214"/>
<keyword evidence="2" id="KW-1185">Reference proteome</keyword>
<reference evidence="1 2" key="1">
    <citation type="submission" date="2017-02" db="EMBL/GenBank/DDBJ databases">
        <authorList>
            <person name="Peterson S.W."/>
        </authorList>
    </citation>
    <scope>NUCLEOTIDE SEQUENCE [LARGE SCALE GENOMIC DNA]</scope>
    <source>
        <strain evidence="1 2">DSM 22899</strain>
    </source>
</reference>